<evidence type="ECO:0000256" key="2">
    <source>
        <dbReference type="SAM" id="MobiDB-lite"/>
    </source>
</evidence>
<feature type="DNA-binding region" description="HMG box" evidence="1">
    <location>
        <begin position="227"/>
        <end position="275"/>
    </location>
</feature>
<gene>
    <name evidence="4" type="ORF">MIND_00608800</name>
</gene>
<evidence type="ECO:0000256" key="1">
    <source>
        <dbReference type="PROSITE-ProRule" id="PRU00267"/>
    </source>
</evidence>
<organism evidence="4 5">
    <name type="scientific">Mycena indigotica</name>
    <dbReference type="NCBI Taxonomy" id="2126181"/>
    <lineage>
        <taxon>Eukaryota</taxon>
        <taxon>Fungi</taxon>
        <taxon>Dikarya</taxon>
        <taxon>Basidiomycota</taxon>
        <taxon>Agaricomycotina</taxon>
        <taxon>Agaricomycetes</taxon>
        <taxon>Agaricomycetidae</taxon>
        <taxon>Agaricales</taxon>
        <taxon>Marasmiineae</taxon>
        <taxon>Mycenaceae</taxon>
        <taxon>Mycena</taxon>
    </lineage>
</organism>
<accession>A0A8H6SSB1</accession>
<feature type="region of interest" description="Disordered" evidence="2">
    <location>
        <begin position="48"/>
        <end position="103"/>
    </location>
</feature>
<dbReference type="Proteomes" id="UP000636479">
    <property type="component" value="Unassembled WGS sequence"/>
</dbReference>
<dbReference type="GO" id="GO:0003677">
    <property type="term" value="F:DNA binding"/>
    <property type="evidence" value="ECO:0007669"/>
    <property type="project" value="UniProtKB-UniRule"/>
</dbReference>
<sequence length="275" mass="30710">MSTLRVLSRAVPGFGLRVRGAATLSRFTLVVTTRRNLTSTTRLAFPAAARKPAVKPKAEKKPAKAQATGTKATKTEESKARKTATTKVATKAPKTKTAKPTAKRVITTKKNDKGGKTLPKKPILANKVPKSLYPPRYGPGSFSLYYTETGNPNLPTVKRVLAAAAVWRQLPESEKQVYIERSNELKRQARIARDKWFEETDPAILRRINAQRKAKNKKRIHNRSEERKRPLNPYLLFSAQYRAENPSIYAKSFNEVGKDVGAAWKALDALKREAC</sequence>
<dbReference type="OrthoDB" id="1919336at2759"/>
<evidence type="ECO:0000313" key="5">
    <source>
        <dbReference type="Proteomes" id="UP000636479"/>
    </source>
</evidence>
<dbReference type="CDD" id="cd00084">
    <property type="entry name" value="HMG-box_SF"/>
    <property type="match status" value="1"/>
</dbReference>
<keyword evidence="5" id="KW-1185">Reference proteome</keyword>
<dbReference type="Gene3D" id="1.10.30.10">
    <property type="entry name" value="High mobility group box domain"/>
    <property type="match status" value="2"/>
</dbReference>
<dbReference type="GeneID" id="59345358"/>
<comment type="caution">
    <text evidence="4">The sequence shown here is derived from an EMBL/GenBank/DDBJ whole genome shotgun (WGS) entry which is preliminary data.</text>
</comment>
<dbReference type="PROSITE" id="PS50118">
    <property type="entry name" value="HMG_BOX_2"/>
    <property type="match status" value="1"/>
</dbReference>
<dbReference type="AlphaFoldDB" id="A0A8H6SSB1"/>
<keyword evidence="1" id="KW-0238">DNA-binding</keyword>
<feature type="compositionally biased region" description="Low complexity" evidence="2">
    <location>
        <begin position="83"/>
        <end position="92"/>
    </location>
</feature>
<keyword evidence="1" id="KW-0539">Nucleus</keyword>
<reference evidence="4" key="1">
    <citation type="submission" date="2020-05" db="EMBL/GenBank/DDBJ databases">
        <title>Mycena genomes resolve the evolution of fungal bioluminescence.</title>
        <authorList>
            <person name="Tsai I.J."/>
        </authorList>
    </citation>
    <scope>NUCLEOTIDE SEQUENCE</scope>
    <source>
        <strain evidence="4">171206Taipei</strain>
    </source>
</reference>
<dbReference type="InterPro" id="IPR036910">
    <property type="entry name" value="HMG_box_dom_sf"/>
</dbReference>
<feature type="domain" description="HMG box" evidence="3">
    <location>
        <begin position="227"/>
        <end position="275"/>
    </location>
</feature>
<evidence type="ECO:0000313" key="4">
    <source>
        <dbReference type="EMBL" id="KAF7303791.1"/>
    </source>
</evidence>
<dbReference type="SUPFAM" id="SSF47095">
    <property type="entry name" value="HMG-box"/>
    <property type="match status" value="2"/>
</dbReference>
<protein>
    <recommendedName>
        <fullName evidence="3">HMG box domain-containing protein</fullName>
    </recommendedName>
</protein>
<dbReference type="EMBL" id="JACAZF010000005">
    <property type="protein sequence ID" value="KAF7303791.1"/>
    <property type="molecule type" value="Genomic_DNA"/>
</dbReference>
<name>A0A8H6SSB1_9AGAR</name>
<proteinExistence type="predicted"/>
<dbReference type="InterPro" id="IPR009071">
    <property type="entry name" value="HMG_box_dom"/>
</dbReference>
<evidence type="ECO:0000259" key="3">
    <source>
        <dbReference type="PROSITE" id="PS50118"/>
    </source>
</evidence>
<dbReference type="GO" id="GO:0005634">
    <property type="term" value="C:nucleus"/>
    <property type="evidence" value="ECO:0007669"/>
    <property type="project" value="UniProtKB-UniRule"/>
</dbReference>
<dbReference type="RefSeq" id="XP_037220763.1">
    <property type="nucleotide sequence ID" value="XM_037362842.1"/>
</dbReference>